<dbReference type="Proteomes" id="UP000007752">
    <property type="component" value="Chromosome 8"/>
</dbReference>
<dbReference type="Pfam" id="PF03372">
    <property type="entry name" value="Exo_endo_phos"/>
    <property type="match status" value="1"/>
</dbReference>
<evidence type="ECO:0000313" key="2">
    <source>
        <dbReference type="EMBL" id="EEE68282.1"/>
    </source>
</evidence>
<reference evidence="2" key="1">
    <citation type="journal article" date="2005" name="PLoS Biol.">
        <title>The genomes of Oryza sativa: a history of duplications.</title>
        <authorList>
            <person name="Yu J."/>
            <person name="Wang J."/>
            <person name="Lin W."/>
            <person name="Li S."/>
            <person name="Li H."/>
            <person name="Zhou J."/>
            <person name="Ni P."/>
            <person name="Dong W."/>
            <person name="Hu S."/>
            <person name="Zeng C."/>
            <person name="Zhang J."/>
            <person name="Zhang Y."/>
            <person name="Li R."/>
            <person name="Xu Z."/>
            <person name="Li S."/>
            <person name="Li X."/>
            <person name="Zheng H."/>
            <person name="Cong L."/>
            <person name="Lin L."/>
            <person name="Yin J."/>
            <person name="Geng J."/>
            <person name="Li G."/>
            <person name="Shi J."/>
            <person name="Liu J."/>
            <person name="Lv H."/>
            <person name="Li J."/>
            <person name="Wang J."/>
            <person name="Deng Y."/>
            <person name="Ran L."/>
            <person name="Shi X."/>
            <person name="Wang X."/>
            <person name="Wu Q."/>
            <person name="Li C."/>
            <person name="Ren X."/>
            <person name="Wang J."/>
            <person name="Wang X."/>
            <person name="Li D."/>
            <person name="Liu D."/>
            <person name="Zhang X."/>
            <person name="Ji Z."/>
            <person name="Zhao W."/>
            <person name="Sun Y."/>
            <person name="Zhang Z."/>
            <person name="Bao J."/>
            <person name="Han Y."/>
            <person name="Dong L."/>
            <person name="Ji J."/>
            <person name="Chen P."/>
            <person name="Wu S."/>
            <person name="Liu J."/>
            <person name="Xiao Y."/>
            <person name="Bu D."/>
            <person name="Tan J."/>
            <person name="Yang L."/>
            <person name="Ye C."/>
            <person name="Zhang J."/>
            <person name="Xu J."/>
            <person name="Zhou Y."/>
            <person name="Yu Y."/>
            <person name="Zhang B."/>
            <person name="Zhuang S."/>
            <person name="Wei H."/>
            <person name="Liu B."/>
            <person name="Lei M."/>
            <person name="Yu H."/>
            <person name="Li Y."/>
            <person name="Xu H."/>
            <person name="Wei S."/>
            <person name="He X."/>
            <person name="Fang L."/>
            <person name="Zhang Z."/>
            <person name="Zhang Y."/>
            <person name="Huang X."/>
            <person name="Su Z."/>
            <person name="Tong W."/>
            <person name="Li J."/>
            <person name="Tong Z."/>
            <person name="Li S."/>
            <person name="Ye J."/>
            <person name="Wang L."/>
            <person name="Fang L."/>
            <person name="Lei T."/>
            <person name="Chen C."/>
            <person name="Chen H."/>
            <person name="Xu Z."/>
            <person name="Li H."/>
            <person name="Huang H."/>
            <person name="Zhang F."/>
            <person name="Xu H."/>
            <person name="Li N."/>
            <person name="Zhao C."/>
            <person name="Li S."/>
            <person name="Dong L."/>
            <person name="Huang Y."/>
            <person name="Li L."/>
            <person name="Xi Y."/>
            <person name="Qi Q."/>
            <person name="Li W."/>
            <person name="Zhang B."/>
            <person name="Hu W."/>
            <person name="Zhang Y."/>
            <person name="Tian X."/>
            <person name="Jiao Y."/>
            <person name="Liang X."/>
            <person name="Jin J."/>
            <person name="Gao L."/>
            <person name="Zheng W."/>
            <person name="Hao B."/>
            <person name="Liu S."/>
            <person name="Wang W."/>
            <person name="Yuan L."/>
            <person name="Cao M."/>
            <person name="McDermott J."/>
            <person name="Samudrala R."/>
            <person name="Wang J."/>
            <person name="Wong G.K."/>
            <person name="Yang H."/>
        </authorList>
    </citation>
    <scope>NUCLEOTIDE SEQUENCE [LARGE SCALE GENOMIC DNA]</scope>
</reference>
<evidence type="ECO:0000259" key="1">
    <source>
        <dbReference type="Pfam" id="PF03372"/>
    </source>
</evidence>
<organism evidence="2">
    <name type="scientific">Oryza sativa subsp. japonica</name>
    <name type="common">Rice</name>
    <dbReference type="NCBI Taxonomy" id="39947"/>
    <lineage>
        <taxon>Eukaryota</taxon>
        <taxon>Viridiplantae</taxon>
        <taxon>Streptophyta</taxon>
        <taxon>Embryophyta</taxon>
        <taxon>Tracheophyta</taxon>
        <taxon>Spermatophyta</taxon>
        <taxon>Magnoliopsida</taxon>
        <taxon>Liliopsida</taxon>
        <taxon>Poales</taxon>
        <taxon>Poaceae</taxon>
        <taxon>BOP clade</taxon>
        <taxon>Oryzoideae</taxon>
        <taxon>Oryzeae</taxon>
        <taxon>Oryzinae</taxon>
        <taxon>Oryza</taxon>
        <taxon>Oryza sativa</taxon>
    </lineage>
</organism>
<sequence length="284" mass="32690">MVRAQDCSSWAYSSTCWLSRREVGRANRELRKKSSVVAEDVDLGVNDSSGLGEPENEIEVREEELYYEGGRQRKLRELVFEQGADIICIQETIKHCLSEKELRGLLGDNYVWRYVAAVGHSGGVLTGIRDLLFEIVDWQQGVYFLCITLKDRRNGFVWDCINVYGPAQQINRKDFLMELGLKLSQGVHPVLLGGDFNLYRSWSDKSNGNLDLPRMEAFNKFVNDFGLQEFYRTGGKFTWTNNQLQPVRVVLDRVLASENWEKKFPLTYVTSLLRVGSDHTVLFW</sequence>
<dbReference type="AlphaFoldDB" id="B9FZR5"/>
<name>B9FZR5_ORYSJ</name>
<reference evidence="2" key="2">
    <citation type="submission" date="2008-12" db="EMBL/GenBank/DDBJ databases">
        <title>Improved gene annotation of the rice (Oryza sativa) genomes.</title>
        <authorList>
            <person name="Wang J."/>
            <person name="Li R."/>
            <person name="Fan W."/>
            <person name="Huang Q."/>
            <person name="Zhang J."/>
            <person name="Zhou Y."/>
            <person name="Hu Y."/>
            <person name="Zi S."/>
            <person name="Li J."/>
            <person name="Ni P."/>
            <person name="Zheng H."/>
            <person name="Zhang Y."/>
            <person name="Zhao M."/>
            <person name="Hao Q."/>
            <person name="McDermott J."/>
            <person name="Samudrala R."/>
            <person name="Kristiansen K."/>
            <person name="Wong G.K.-S."/>
        </authorList>
    </citation>
    <scope>NUCLEOTIDE SEQUENCE</scope>
</reference>
<dbReference type="InterPro" id="IPR005135">
    <property type="entry name" value="Endo/exonuclease/phosphatase"/>
</dbReference>
<feature type="domain" description="Endonuclease/exonuclease/phosphatase" evidence="1">
    <location>
        <begin position="72"/>
        <end position="279"/>
    </location>
</feature>
<dbReference type="SUPFAM" id="SSF56219">
    <property type="entry name" value="DNase I-like"/>
    <property type="match status" value="1"/>
</dbReference>
<dbReference type="GO" id="GO:0003824">
    <property type="term" value="F:catalytic activity"/>
    <property type="evidence" value="ECO:0007669"/>
    <property type="project" value="InterPro"/>
</dbReference>
<dbReference type="Gene3D" id="3.60.10.10">
    <property type="entry name" value="Endonuclease/exonuclease/phosphatase"/>
    <property type="match status" value="1"/>
</dbReference>
<accession>B9FZR5</accession>
<protein>
    <recommendedName>
        <fullName evidence="1">Endonuclease/exonuclease/phosphatase domain-containing protein</fullName>
    </recommendedName>
</protein>
<dbReference type="PANTHER" id="PTHR33710:SF71">
    <property type="entry name" value="ENDONUCLEASE_EXONUCLEASE_PHOSPHATASE DOMAIN-CONTAINING PROTEIN"/>
    <property type="match status" value="1"/>
</dbReference>
<dbReference type="EMBL" id="CM000145">
    <property type="protein sequence ID" value="EEE68282.1"/>
    <property type="molecule type" value="Genomic_DNA"/>
</dbReference>
<gene>
    <name evidence="2" type="ORF">OsJ_26521</name>
</gene>
<dbReference type="InterPro" id="IPR036691">
    <property type="entry name" value="Endo/exonu/phosph_ase_sf"/>
</dbReference>
<dbReference type="PANTHER" id="PTHR33710">
    <property type="entry name" value="BNAC02G09200D PROTEIN"/>
    <property type="match status" value="1"/>
</dbReference>
<proteinExistence type="predicted"/>